<evidence type="ECO:0000313" key="3">
    <source>
        <dbReference type="Proteomes" id="UP000007564"/>
    </source>
</evidence>
<keyword evidence="1" id="KW-0732">Signal</keyword>
<dbReference type="EMBL" id="HE965806">
    <property type="protein sequence ID" value="CCJ56182.1"/>
    <property type="molecule type" value="Genomic_DNA"/>
</dbReference>
<dbReference type="Proteomes" id="UP000007564">
    <property type="component" value="Chromosome"/>
</dbReference>
<sequence length="391" mass="41557">MTMQCKNKISAGLILLACGVLAGCMGDHDPYAGYAPAERAKLEADDNARLAAFHQQFTQEKANNAALETVADEMLAYRMRSGDTSLFEGVRVRGDFDRFDGQMSLVRDAYTHKLALTYHKGTYHSSPASTYLGPTSGLNQAPAGFNGQYQGDFNMFLQAPSELDQELELTDPAIRTGSYVMIGTFVRHDGVREPGIYVADFANGNHALKFTRATPAYLAQMEQRYADQVASFRESERRRRQAEASGGGDGFGALLALGLGGLILSSADIPGADVAQIGAALFQDVMTDGQTQALAAIARSGRGAYAPSTLGGAAVASAGDTPARGGAERTQQYRVTCPAGHSSTVPIPYKSASCLAAKQEMARVYACNLVGEFEQVARQCAQGCGSPQCVE</sequence>
<dbReference type="OrthoDB" id="6111450at2"/>
<organism evidence="2 3">
    <name type="scientific">Bordetella bronchiseptica 253</name>
    <dbReference type="NCBI Taxonomy" id="568707"/>
    <lineage>
        <taxon>Bacteria</taxon>
        <taxon>Pseudomonadati</taxon>
        <taxon>Pseudomonadota</taxon>
        <taxon>Betaproteobacteria</taxon>
        <taxon>Burkholderiales</taxon>
        <taxon>Alcaligenaceae</taxon>
        <taxon>Bordetella</taxon>
    </lineage>
</organism>
<dbReference type="KEGG" id="bbh:BN112_4268"/>
<accession>A0A0C6P8W9</accession>
<feature type="chain" id="PRO_5002197549" evidence="1">
    <location>
        <begin position="23"/>
        <end position="391"/>
    </location>
</feature>
<gene>
    <name evidence="2" type="ORF">BN112_4268</name>
</gene>
<evidence type="ECO:0000313" key="2">
    <source>
        <dbReference type="EMBL" id="CCJ56182.1"/>
    </source>
</evidence>
<dbReference type="HOGENOM" id="CLU_059325_0_0_4"/>
<dbReference type="RefSeq" id="WP_015064966.1">
    <property type="nucleotide sequence ID" value="NC_019382.1"/>
</dbReference>
<feature type="signal peptide" evidence="1">
    <location>
        <begin position="1"/>
        <end position="22"/>
    </location>
</feature>
<reference evidence="2 3" key="1">
    <citation type="journal article" date="2012" name="BMC Genomics">
        <title>Comparative genomics of the classical Bordetella subspecies: the evolution and exchange of virulence-associated diversity amongst closely related pathogens.</title>
        <authorList>
            <person name="Park J."/>
            <person name="Zhang Y."/>
            <person name="Buboltz A.M."/>
            <person name="Zhang X."/>
            <person name="Schuster S.C."/>
            <person name="Ahuja U."/>
            <person name="Liu M."/>
            <person name="Miller J.F."/>
            <person name="Sebaihia M."/>
            <person name="Bentley S.D."/>
            <person name="Parkhill J."/>
            <person name="Harvill E.T."/>
        </authorList>
    </citation>
    <scope>NUCLEOTIDE SEQUENCE [LARGE SCALE GENOMIC DNA]</scope>
    <source>
        <strain evidence="2 3">253</strain>
    </source>
</reference>
<protein>
    <submittedName>
        <fullName evidence="2">Putative exported protein</fullName>
    </submittedName>
</protein>
<dbReference type="AlphaFoldDB" id="A0A0C6P8W9"/>
<evidence type="ECO:0000256" key="1">
    <source>
        <dbReference type="SAM" id="SignalP"/>
    </source>
</evidence>
<proteinExistence type="predicted"/>
<dbReference type="PROSITE" id="PS51257">
    <property type="entry name" value="PROKAR_LIPOPROTEIN"/>
    <property type="match status" value="1"/>
</dbReference>
<name>A0A0C6P8W9_BORBO</name>